<organism evidence="2 3">
    <name type="scientific">Pseudonocardia eucalypti</name>
    <dbReference type="NCBI Taxonomy" id="648755"/>
    <lineage>
        <taxon>Bacteria</taxon>
        <taxon>Bacillati</taxon>
        <taxon>Actinomycetota</taxon>
        <taxon>Actinomycetes</taxon>
        <taxon>Pseudonocardiales</taxon>
        <taxon>Pseudonocardiaceae</taxon>
        <taxon>Pseudonocardia</taxon>
    </lineage>
</organism>
<evidence type="ECO:0000313" key="3">
    <source>
        <dbReference type="Proteomes" id="UP001428817"/>
    </source>
</evidence>
<evidence type="ECO:0000313" key="2">
    <source>
        <dbReference type="EMBL" id="GAA5163443.1"/>
    </source>
</evidence>
<reference evidence="3" key="1">
    <citation type="journal article" date="2019" name="Int. J. Syst. Evol. Microbiol.">
        <title>The Global Catalogue of Microorganisms (GCM) 10K type strain sequencing project: providing services to taxonomists for standard genome sequencing and annotation.</title>
        <authorList>
            <consortium name="The Broad Institute Genomics Platform"/>
            <consortium name="The Broad Institute Genome Sequencing Center for Infectious Disease"/>
            <person name="Wu L."/>
            <person name="Ma J."/>
        </authorList>
    </citation>
    <scope>NUCLEOTIDE SEQUENCE [LARGE SCALE GENOMIC DNA]</scope>
    <source>
        <strain evidence="3">JCM 18303</strain>
    </source>
</reference>
<evidence type="ECO:0000256" key="1">
    <source>
        <dbReference type="SAM" id="MobiDB-lite"/>
    </source>
</evidence>
<accession>A0ABP9QKE7</accession>
<evidence type="ECO:0008006" key="4">
    <source>
        <dbReference type="Google" id="ProtNLM"/>
    </source>
</evidence>
<gene>
    <name evidence="2" type="ORF">GCM10023321_50340</name>
</gene>
<keyword evidence="3" id="KW-1185">Reference proteome</keyword>
<dbReference type="EMBL" id="BAABJP010000029">
    <property type="protein sequence ID" value="GAA5163443.1"/>
    <property type="molecule type" value="Genomic_DNA"/>
</dbReference>
<name>A0ABP9QKE7_9PSEU</name>
<feature type="region of interest" description="Disordered" evidence="1">
    <location>
        <begin position="1"/>
        <end position="23"/>
    </location>
</feature>
<protein>
    <recommendedName>
        <fullName evidence="4">HTH luxR-type domain-containing protein</fullName>
    </recommendedName>
</protein>
<dbReference type="Proteomes" id="UP001428817">
    <property type="component" value="Unassembled WGS sequence"/>
</dbReference>
<proteinExistence type="predicted"/>
<sequence>MTADLIQQGRNHHAGAALGPVSDDQTVEHITDRLQLQRDAAVGLWVVMHHQHRAGGGHQLRIPGQDPIPMDLDHVLQRPQPQIALSLFQARQRLEQCVPALRGHDHRGREQAGLTRRERAIIAEGLVSPGVES</sequence>
<comment type="caution">
    <text evidence="2">The sequence shown here is derived from an EMBL/GenBank/DDBJ whole genome shotgun (WGS) entry which is preliminary data.</text>
</comment>